<dbReference type="SUPFAM" id="SSF51735">
    <property type="entry name" value="NAD(P)-binding Rossmann-fold domains"/>
    <property type="match status" value="1"/>
</dbReference>
<evidence type="ECO:0000313" key="3">
    <source>
        <dbReference type="EMBL" id="GAA1660650.1"/>
    </source>
</evidence>
<dbReference type="Gene3D" id="3.40.50.720">
    <property type="entry name" value="NAD(P)-binding Rossmann-like Domain"/>
    <property type="match status" value="1"/>
</dbReference>
<keyword evidence="1" id="KW-0560">Oxidoreductase</keyword>
<gene>
    <name evidence="3" type="ORF">GCM10009744_62900</name>
</gene>
<dbReference type="InterPro" id="IPR051267">
    <property type="entry name" value="STEAP_metalloreductase"/>
</dbReference>
<proteinExistence type="predicted"/>
<comment type="caution">
    <text evidence="3">The sequence shown here is derived from an EMBL/GenBank/DDBJ whole genome shotgun (WGS) entry which is preliminary data.</text>
</comment>
<sequence length="228" mass="24189">MRLGLTAFPKLPRIAVLGAGHVGPAIARVAIAAGHQVSIAASGDPEKIALITQVLVPGADARWAADAVKDAELVVLAIPLHKFATFDPALVAGKLVVDTMNYWPPVDGVQEMFEERRYGSEDRRYGSSEIVQQRLVDSTVVKTFNHAGYHELEDDRRSAGSPDRRALGVAGDDSGAVDLVAGLVERIGYDAVPLGSLRDGRILEPGGPVFGVSLRRTDFESAATARAA</sequence>
<dbReference type="Proteomes" id="UP001501319">
    <property type="component" value="Unassembled WGS sequence"/>
</dbReference>
<dbReference type="Pfam" id="PF03807">
    <property type="entry name" value="F420_oxidored"/>
    <property type="match status" value="1"/>
</dbReference>
<dbReference type="PANTHER" id="PTHR14239">
    <property type="entry name" value="DUDULIN-RELATED"/>
    <property type="match status" value="1"/>
</dbReference>
<dbReference type="RefSeq" id="WP_344116485.1">
    <property type="nucleotide sequence ID" value="NZ_BAAANE010000015.1"/>
</dbReference>
<protein>
    <submittedName>
        <fullName evidence="3">NADPH-dependent F420 reductase</fullName>
    </submittedName>
</protein>
<dbReference type="InterPro" id="IPR028939">
    <property type="entry name" value="P5C_Rdtase_cat_N"/>
</dbReference>
<evidence type="ECO:0000259" key="2">
    <source>
        <dbReference type="Pfam" id="PF03807"/>
    </source>
</evidence>
<name>A0ABN2FWF8_9ACTN</name>
<dbReference type="EMBL" id="BAAANE010000015">
    <property type="protein sequence ID" value="GAA1660650.1"/>
    <property type="molecule type" value="Genomic_DNA"/>
</dbReference>
<reference evidence="3 4" key="1">
    <citation type="journal article" date="2019" name="Int. J. Syst. Evol. Microbiol.">
        <title>The Global Catalogue of Microorganisms (GCM) 10K type strain sequencing project: providing services to taxonomists for standard genome sequencing and annotation.</title>
        <authorList>
            <consortium name="The Broad Institute Genomics Platform"/>
            <consortium name="The Broad Institute Genome Sequencing Center for Infectious Disease"/>
            <person name="Wu L."/>
            <person name="Ma J."/>
        </authorList>
    </citation>
    <scope>NUCLEOTIDE SEQUENCE [LARGE SCALE GENOMIC DNA]</scope>
    <source>
        <strain evidence="3 4">JCM 14306</strain>
    </source>
</reference>
<keyword evidence="4" id="KW-1185">Reference proteome</keyword>
<dbReference type="InterPro" id="IPR036291">
    <property type="entry name" value="NAD(P)-bd_dom_sf"/>
</dbReference>
<accession>A0ABN2FWF8</accession>
<evidence type="ECO:0000313" key="4">
    <source>
        <dbReference type="Proteomes" id="UP001501319"/>
    </source>
</evidence>
<evidence type="ECO:0000256" key="1">
    <source>
        <dbReference type="ARBA" id="ARBA00023002"/>
    </source>
</evidence>
<feature type="domain" description="Pyrroline-5-carboxylate reductase catalytic N-terminal" evidence="2">
    <location>
        <begin position="13"/>
        <end position="102"/>
    </location>
</feature>
<organism evidence="3 4">
    <name type="scientific">Kribbella alba</name>
    <dbReference type="NCBI Taxonomy" id="190197"/>
    <lineage>
        <taxon>Bacteria</taxon>
        <taxon>Bacillati</taxon>
        <taxon>Actinomycetota</taxon>
        <taxon>Actinomycetes</taxon>
        <taxon>Propionibacteriales</taxon>
        <taxon>Kribbellaceae</taxon>
        <taxon>Kribbella</taxon>
    </lineage>
</organism>